<comment type="caution">
    <text evidence="3">The sequence shown here is derived from an EMBL/GenBank/DDBJ whole genome shotgun (WGS) entry which is preliminary data.</text>
</comment>
<dbReference type="SUPFAM" id="SSF53474">
    <property type="entry name" value="alpha/beta-Hydrolases"/>
    <property type="match status" value="1"/>
</dbReference>
<dbReference type="AlphaFoldDB" id="A0A848IVL3"/>
<reference evidence="3 4" key="1">
    <citation type="submission" date="2020-04" db="EMBL/GenBank/DDBJ databases">
        <title>Paraburkholderia sp. RP-4-7 isolated from soil.</title>
        <authorList>
            <person name="Dahal R.H."/>
        </authorList>
    </citation>
    <scope>NUCLEOTIDE SEQUENCE [LARGE SCALE GENOMIC DNA]</scope>
    <source>
        <strain evidence="3 4">RP-4-7</strain>
    </source>
</reference>
<dbReference type="Pfam" id="PF00561">
    <property type="entry name" value="Abhydrolase_1"/>
    <property type="match status" value="1"/>
</dbReference>
<evidence type="ECO:0000313" key="3">
    <source>
        <dbReference type="EMBL" id="NMM04219.1"/>
    </source>
</evidence>
<dbReference type="InterPro" id="IPR050266">
    <property type="entry name" value="AB_hydrolase_sf"/>
</dbReference>
<dbReference type="RefSeq" id="WP_169490984.1">
    <property type="nucleotide sequence ID" value="NZ_JABBGJ010000076.1"/>
</dbReference>
<dbReference type="InterPro" id="IPR000073">
    <property type="entry name" value="AB_hydrolase_1"/>
</dbReference>
<dbReference type="EMBL" id="JABBGJ010000076">
    <property type="protein sequence ID" value="NMM04219.1"/>
    <property type="molecule type" value="Genomic_DNA"/>
</dbReference>
<keyword evidence="4" id="KW-1185">Reference proteome</keyword>
<dbReference type="InterPro" id="IPR029058">
    <property type="entry name" value="AB_hydrolase_fold"/>
</dbReference>
<dbReference type="GO" id="GO:0016020">
    <property type="term" value="C:membrane"/>
    <property type="evidence" value="ECO:0007669"/>
    <property type="project" value="TreeGrafter"/>
</dbReference>
<proteinExistence type="predicted"/>
<evidence type="ECO:0000256" key="1">
    <source>
        <dbReference type="ARBA" id="ARBA00022801"/>
    </source>
</evidence>
<gene>
    <name evidence="3" type="ORF">HHL24_41005</name>
</gene>
<keyword evidence="1 3" id="KW-0378">Hydrolase</keyword>
<evidence type="ECO:0000259" key="2">
    <source>
        <dbReference type="Pfam" id="PF00561"/>
    </source>
</evidence>
<feature type="domain" description="AB hydrolase-1" evidence="2">
    <location>
        <begin position="20"/>
        <end position="242"/>
    </location>
</feature>
<protein>
    <submittedName>
        <fullName evidence="3">Alpha/beta hydrolase</fullName>
    </submittedName>
</protein>
<dbReference type="PANTHER" id="PTHR43798">
    <property type="entry name" value="MONOACYLGLYCEROL LIPASE"/>
    <property type="match status" value="1"/>
</dbReference>
<dbReference type="Gene3D" id="3.40.50.1820">
    <property type="entry name" value="alpha/beta hydrolase"/>
    <property type="match status" value="1"/>
</dbReference>
<sequence length="269" mass="30023">MPIIERDHAQLYYEVHGAGYPVIFLHGGGGNSMAWFQQVPFFSKSYRVITVDLRGFKHSHCAPEFVHPRYFADDVRAIMDAEGLSRAALVCQSMGAWAGLRLAVRSPERVSCLFVNGSPTPAYSEQNWRVIDRANSIYMGGDSKRNTSIGWNRQTVEQRPELTFLYSQIKSLNPPFNSRTMEDDSIKVFPGDLDGYKIPTVIAGGLHDDFLNPESHFHAASLIPGATTHTFADAGHSAYFETPTEFNAALEAFLRRHVPYARHSAADVV</sequence>
<dbReference type="PRINTS" id="PR00111">
    <property type="entry name" value="ABHYDROLASE"/>
</dbReference>
<name>A0A848IVL3_9BURK</name>
<dbReference type="PANTHER" id="PTHR43798:SF31">
    <property type="entry name" value="AB HYDROLASE SUPERFAMILY PROTEIN YCLE"/>
    <property type="match status" value="1"/>
</dbReference>
<dbReference type="Proteomes" id="UP000544134">
    <property type="component" value="Unassembled WGS sequence"/>
</dbReference>
<dbReference type="GO" id="GO:0016787">
    <property type="term" value="F:hydrolase activity"/>
    <property type="evidence" value="ECO:0007669"/>
    <property type="project" value="UniProtKB-KW"/>
</dbReference>
<accession>A0A848IVL3</accession>
<evidence type="ECO:0000313" key="4">
    <source>
        <dbReference type="Proteomes" id="UP000544134"/>
    </source>
</evidence>
<organism evidence="3 4">
    <name type="scientific">Paraburkholderia polaris</name>
    <dbReference type="NCBI Taxonomy" id="2728848"/>
    <lineage>
        <taxon>Bacteria</taxon>
        <taxon>Pseudomonadati</taxon>
        <taxon>Pseudomonadota</taxon>
        <taxon>Betaproteobacteria</taxon>
        <taxon>Burkholderiales</taxon>
        <taxon>Burkholderiaceae</taxon>
        <taxon>Paraburkholderia</taxon>
    </lineage>
</organism>